<proteinExistence type="predicted"/>
<keyword evidence="1" id="KW-0175">Coiled coil</keyword>
<reference evidence="2 3" key="1">
    <citation type="journal article" date="2017" name="BMC Genomics">
        <title>Comparative genomic and phylogenomic analyses of the Bifidobacteriaceae family.</title>
        <authorList>
            <person name="Lugli G.A."/>
            <person name="Milani C."/>
            <person name="Turroni F."/>
            <person name="Duranti S."/>
            <person name="Mancabelli L."/>
            <person name="Mangifesta M."/>
            <person name="Ferrario C."/>
            <person name="Modesto M."/>
            <person name="Mattarelli P."/>
            <person name="Jiri K."/>
            <person name="van Sinderen D."/>
            <person name="Ventura M."/>
        </authorList>
    </citation>
    <scope>NUCLEOTIDE SEQUENCE [LARGE SCALE GENOMIC DNA]</scope>
    <source>
        <strain evidence="2 3">LMG 21773</strain>
    </source>
</reference>
<gene>
    <name evidence="2" type="ORF">AEAE_0308</name>
</gene>
<accession>A0A261F9J6</accession>
<keyword evidence="3" id="KW-1185">Reference proteome</keyword>
<feature type="coiled-coil region" evidence="1">
    <location>
        <begin position="205"/>
        <end position="232"/>
    </location>
</feature>
<organism evidence="2 3">
    <name type="scientific">Aeriscardovia aeriphila</name>
    <dbReference type="NCBI Taxonomy" id="218139"/>
    <lineage>
        <taxon>Bacteria</taxon>
        <taxon>Bacillati</taxon>
        <taxon>Actinomycetota</taxon>
        <taxon>Actinomycetes</taxon>
        <taxon>Bifidobacteriales</taxon>
        <taxon>Bifidobacteriaceae</taxon>
        <taxon>Aeriscardovia</taxon>
    </lineage>
</organism>
<feature type="coiled-coil region" evidence="1">
    <location>
        <begin position="34"/>
        <end position="61"/>
    </location>
</feature>
<comment type="caution">
    <text evidence="2">The sequence shown here is derived from an EMBL/GenBank/DDBJ whole genome shotgun (WGS) entry which is preliminary data.</text>
</comment>
<name>A0A261F9J6_9BIFI</name>
<dbReference type="EMBL" id="MWWU01000002">
    <property type="protein sequence ID" value="OZG55820.1"/>
    <property type="molecule type" value="Genomic_DNA"/>
</dbReference>
<evidence type="ECO:0000256" key="1">
    <source>
        <dbReference type="SAM" id="Coils"/>
    </source>
</evidence>
<evidence type="ECO:0000313" key="3">
    <source>
        <dbReference type="Proteomes" id="UP000228976"/>
    </source>
</evidence>
<protein>
    <submittedName>
        <fullName evidence="2">Uncharacterized protein</fullName>
    </submittedName>
</protein>
<sequence>MEYVILLVILGLLVWFIVLLVQEIKREQAKMPEEKAYDAAVREYERRVHEAEKLYNKALKAHDRRVAAARWQHEKAQKMGDGYVDSIIGKEGKIEVHKLYITTPQGRYPLDPSVRAEVDTAGAIAVKSRTTLTRVATGAVLFGPIGALIGASAKKNTVIDTRQLFLVIESDAFAAALTLNPDQASQAHAFATKLLQTAKQVPVLKADQKRMLEETQKNIEEEQADRREINTASHNLTLIQNDTQTVDAAKRAADAAIARKTGVVPQKHNR</sequence>
<dbReference type="OrthoDB" id="5066941at2"/>
<evidence type="ECO:0000313" key="2">
    <source>
        <dbReference type="EMBL" id="OZG55820.1"/>
    </source>
</evidence>
<dbReference type="Proteomes" id="UP000228976">
    <property type="component" value="Unassembled WGS sequence"/>
</dbReference>
<dbReference type="RefSeq" id="WP_094689432.1">
    <property type="nucleotide sequence ID" value="NZ_JACBYZ010000001.1"/>
</dbReference>
<dbReference type="AlphaFoldDB" id="A0A261F9J6"/>